<comment type="caution">
    <text evidence="6">The sequence shown here is derived from an EMBL/GenBank/DDBJ whole genome shotgun (WGS) entry which is preliminary data.</text>
</comment>
<sequence length="198" mass="20536">MPILRKAARPLLASVFVSGGLRTLRDPRSVAPAADPVAQPVAERVTQLPDDTVRLVQINSAVQLGAGFLLSIGRFPRASALALAATLVPTTIAGHAWWKTEDPDERDHQRVQFVKNLSLFGGLLLAAADTHGKPSLAYRSRTAASSGRRSARRAKRDVGSAVSGAAHSVQSAAGSAVSGAAHGVQSAAGSVRDRLPVG</sequence>
<protein>
    <submittedName>
        <fullName evidence="6">DoxX family protein</fullName>
    </submittedName>
</protein>
<evidence type="ECO:0000313" key="6">
    <source>
        <dbReference type="EMBL" id="OEJ28120.1"/>
    </source>
</evidence>
<name>A0A1E5PF10_9ACTN</name>
<comment type="subcellular location">
    <subcellularLocation>
        <location evidence="1">Membrane</location>
        <topology evidence="1">Multi-pass membrane protein</topology>
    </subcellularLocation>
</comment>
<dbReference type="AlphaFoldDB" id="A0A1E5PF10"/>
<evidence type="ECO:0000256" key="1">
    <source>
        <dbReference type="ARBA" id="ARBA00004141"/>
    </source>
</evidence>
<evidence type="ECO:0000256" key="4">
    <source>
        <dbReference type="ARBA" id="ARBA00023136"/>
    </source>
</evidence>
<dbReference type="RefSeq" id="WP_069929967.1">
    <property type="nucleotide sequence ID" value="NZ_MEHI01000001.1"/>
</dbReference>
<evidence type="ECO:0000256" key="5">
    <source>
        <dbReference type="SAM" id="MobiDB-lite"/>
    </source>
</evidence>
<dbReference type="Proteomes" id="UP000095759">
    <property type="component" value="Unassembled WGS sequence"/>
</dbReference>
<keyword evidence="3" id="KW-1133">Transmembrane helix</keyword>
<accession>A0A1E5PF10</accession>
<dbReference type="GO" id="GO:0016020">
    <property type="term" value="C:membrane"/>
    <property type="evidence" value="ECO:0007669"/>
    <property type="project" value="UniProtKB-SubCell"/>
</dbReference>
<keyword evidence="4" id="KW-0472">Membrane</keyword>
<dbReference type="Pfam" id="PF07681">
    <property type="entry name" value="DoxX"/>
    <property type="match status" value="1"/>
</dbReference>
<feature type="region of interest" description="Disordered" evidence="5">
    <location>
        <begin position="138"/>
        <end position="165"/>
    </location>
</feature>
<reference evidence="6 7" key="1">
    <citation type="submission" date="2016-08" db="EMBL/GenBank/DDBJ databases">
        <title>Complete genome sequence of Streptomyces agglomeratus strain 6-3-2, a novel anti-MRSA actinomycete isolated from Wuli of Tebit, China.</title>
        <authorList>
            <person name="Chen X."/>
        </authorList>
    </citation>
    <scope>NUCLEOTIDE SEQUENCE [LARGE SCALE GENOMIC DNA]</scope>
    <source>
        <strain evidence="6 7">6-3-2</strain>
    </source>
</reference>
<feature type="compositionally biased region" description="Low complexity" evidence="5">
    <location>
        <begin position="139"/>
        <end position="148"/>
    </location>
</feature>
<dbReference type="InterPro" id="IPR032808">
    <property type="entry name" value="DoxX"/>
</dbReference>
<dbReference type="EMBL" id="MEHJ01000001">
    <property type="protein sequence ID" value="OEJ28120.1"/>
    <property type="molecule type" value="Genomic_DNA"/>
</dbReference>
<organism evidence="6 7">
    <name type="scientific">Streptomyces agglomeratus</name>
    <dbReference type="NCBI Taxonomy" id="285458"/>
    <lineage>
        <taxon>Bacteria</taxon>
        <taxon>Bacillati</taxon>
        <taxon>Actinomycetota</taxon>
        <taxon>Actinomycetes</taxon>
        <taxon>Kitasatosporales</taxon>
        <taxon>Streptomycetaceae</taxon>
        <taxon>Streptomyces</taxon>
    </lineage>
</organism>
<dbReference type="STRING" id="285458.BGM19_06595"/>
<keyword evidence="7" id="KW-1185">Reference proteome</keyword>
<gene>
    <name evidence="6" type="ORF">AS594_30145</name>
</gene>
<evidence type="ECO:0000313" key="7">
    <source>
        <dbReference type="Proteomes" id="UP000095759"/>
    </source>
</evidence>
<dbReference type="OrthoDB" id="329282at2"/>
<proteinExistence type="predicted"/>
<evidence type="ECO:0000256" key="2">
    <source>
        <dbReference type="ARBA" id="ARBA00022692"/>
    </source>
</evidence>
<evidence type="ECO:0000256" key="3">
    <source>
        <dbReference type="ARBA" id="ARBA00022989"/>
    </source>
</evidence>
<keyword evidence="2" id="KW-0812">Transmembrane</keyword>